<reference evidence="2 3" key="1">
    <citation type="submission" date="2023-06" db="EMBL/GenBank/DDBJ databases">
        <title>Black Yeasts Isolated from many extreme environments.</title>
        <authorList>
            <person name="Coleine C."/>
            <person name="Stajich J.E."/>
            <person name="Selbmann L."/>
        </authorList>
    </citation>
    <scope>NUCLEOTIDE SEQUENCE [LARGE SCALE GENOMIC DNA]</scope>
    <source>
        <strain evidence="2 3">CCFEE 5887</strain>
    </source>
</reference>
<keyword evidence="3" id="KW-1185">Reference proteome</keyword>
<evidence type="ECO:0000313" key="3">
    <source>
        <dbReference type="Proteomes" id="UP001345827"/>
    </source>
</evidence>
<dbReference type="PANTHER" id="PTHR13379:SF0">
    <property type="entry name" value="UPF0415 PROTEIN C7ORF25"/>
    <property type="match status" value="1"/>
</dbReference>
<sequence>MLDPLNHSRDPLHATDDPADLLSDLQSRARSLLDEFRAYQAHLKSWNKQHEVELRIFRRGVESEVKSLERITKKFTTASEKGTAFPRTEVEKSPQLHALRSSNLSFFEAVWDVAKSSHAITALGKKIYFPLAQTRNDEGSNDAISTCKRHPLKGMVLVDIVTDNGLEWIKVSTISEKRLLFEMAKEGWESYADFSDDSGTDDGEGSSKRRTGKLELVRLAEELQAASKGIRVHFRHVHVRFVLPNIHEGVIGDVDKFLADLRATGVAVQCGISPKDTYGTKPIPIPNFDRMKPAMAPVPLTDTINIDCTILLAMISDISHLRRQDMSAGCNPTSATFHKAIQRQIESEESHPLLPEEIYPVLPGRALECTSHSAQRMREIVQCMGTTSERTRADIFLGEGAFKGQSSSDLRRAFAEHSIHAVPEQIQFPIKVVDFDAERAFSARRNDCSQSALRCNDFTSSIASRVVSAMPLTPINSSVFLYGWVRRIVTLTSNRAVATGLLKTINELLDEHEEDESSGVVDNESFVGPQIYICETARSLVGKARSKPAEQPCSGTSFLDEGDPYDGRAEAKGHQLLGTQDRLSIG</sequence>
<proteinExistence type="predicted"/>
<feature type="compositionally biased region" description="Polar residues" evidence="1">
    <location>
        <begin position="577"/>
        <end position="586"/>
    </location>
</feature>
<gene>
    <name evidence="2" type="ORF">LTR25_003667</name>
</gene>
<protein>
    <recommendedName>
        <fullName evidence="4">DUF1308 domain-containing protein</fullName>
    </recommendedName>
</protein>
<accession>A0AAV9QEI7</accession>
<feature type="region of interest" description="Disordered" evidence="1">
    <location>
        <begin position="545"/>
        <end position="586"/>
    </location>
</feature>
<dbReference type="PANTHER" id="PTHR13379">
    <property type="entry name" value="UNCHARACTERIZED DUF1308"/>
    <property type="match status" value="1"/>
</dbReference>
<evidence type="ECO:0008006" key="4">
    <source>
        <dbReference type="Google" id="ProtNLM"/>
    </source>
</evidence>
<dbReference type="AlphaFoldDB" id="A0AAV9QEI7"/>
<organism evidence="2 3">
    <name type="scientific">Vermiconidia calcicola</name>
    <dbReference type="NCBI Taxonomy" id="1690605"/>
    <lineage>
        <taxon>Eukaryota</taxon>
        <taxon>Fungi</taxon>
        <taxon>Dikarya</taxon>
        <taxon>Ascomycota</taxon>
        <taxon>Pezizomycotina</taxon>
        <taxon>Dothideomycetes</taxon>
        <taxon>Dothideomycetidae</taxon>
        <taxon>Mycosphaerellales</taxon>
        <taxon>Extremaceae</taxon>
        <taxon>Vermiconidia</taxon>
    </lineage>
</organism>
<dbReference type="Proteomes" id="UP001345827">
    <property type="component" value="Unassembled WGS sequence"/>
</dbReference>
<evidence type="ECO:0000313" key="2">
    <source>
        <dbReference type="EMBL" id="KAK5539962.1"/>
    </source>
</evidence>
<evidence type="ECO:0000256" key="1">
    <source>
        <dbReference type="SAM" id="MobiDB-lite"/>
    </source>
</evidence>
<dbReference type="EMBL" id="JAXLQG010000005">
    <property type="protein sequence ID" value="KAK5539962.1"/>
    <property type="molecule type" value="Genomic_DNA"/>
</dbReference>
<comment type="caution">
    <text evidence="2">The sequence shown here is derived from an EMBL/GenBank/DDBJ whole genome shotgun (WGS) entry which is preliminary data.</text>
</comment>
<name>A0AAV9QEI7_9PEZI</name>